<keyword evidence="4" id="KW-1185">Reference proteome</keyword>
<dbReference type="AlphaFoldDB" id="C6C8U7"/>
<dbReference type="EMBL" id="CP001654">
    <property type="protein sequence ID" value="ACS84318.1"/>
    <property type="molecule type" value="Genomic_DNA"/>
</dbReference>
<reference evidence="3" key="1">
    <citation type="submission" date="2009-06" db="EMBL/GenBank/DDBJ databases">
        <title>Complete sequence of Dickeya dadantii Ech703.</title>
        <authorList>
            <consortium name="US DOE Joint Genome Institute"/>
            <person name="Lucas S."/>
            <person name="Copeland A."/>
            <person name="Lapidus A."/>
            <person name="Glavina del Rio T."/>
            <person name="Dalin E."/>
            <person name="Tice H."/>
            <person name="Bruce D."/>
            <person name="Goodwin L."/>
            <person name="Pitluck S."/>
            <person name="Chertkov O."/>
            <person name="Brettin T."/>
            <person name="Detter J.C."/>
            <person name="Han C."/>
            <person name="Larimer F."/>
            <person name="Land M."/>
            <person name="Hauser L."/>
            <person name="Kyrpides N."/>
            <person name="Mikhailova N."/>
            <person name="Balakrishnan V."/>
            <person name="Glasner J."/>
            <person name="Perna N.T."/>
        </authorList>
    </citation>
    <scope>NUCLEOTIDE SEQUENCE [LARGE SCALE GENOMIC DNA]</scope>
    <source>
        <strain evidence="3">Ech703</strain>
    </source>
</reference>
<dbReference type="eggNOG" id="COG0760">
    <property type="taxonomic scope" value="Bacteria"/>
</dbReference>
<evidence type="ECO:0000313" key="3">
    <source>
        <dbReference type="EMBL" id="ACS84318.1"/>
    </source>
</evidence>
<dbReference type="KEGG" id="dda:Dd703_0507"/>
<dbReference type="STRING" id="579405.Dd703_0507"/>
<dbReference type="InterPro" id="IPR007415">
    <property type="entry name" value="Nitrogenase_MoFe_mat_NifZ"/>
</dbReference>
<accession>C6C8U7</accession>
<gene>
    <name evidence="3" type="ordered locus">Dd703_0507</name>
</gene>
<sequence>MRPRFNFGAAVRVVRTIRNDGTMAGMRRGDLLVRRGSVGYVREWGVFLQDQVIYQVHFLDTDRTVGCREQELIAADAPWSAGDFQYGDWIYSAHALSIAGEVVVDAGQSGQIQATGQGPQGDCYTVMFGERWFQVPASALALAEDA</sequence>
<protein>
    <submittedName>
        <fullName evidence="3">NifZ family protein</fullName>
    </submittedName>
</protein>
<keyword evidence="2" id="KW-0535">Nitrogen fixation</keyword>
<dbReference type="RefSeq" id="WP_012764137.1">
    <property type="nucleotide sequence ID" value="NC_012880.1"/>
</dbReference>
<evidence type="ECO:0000256" key="1">
    <source>
        <dbReference type="ARBA" id="ARBA00008027"/>
    </source>
</evidence>
<proteinExistence type="inferred from homology"/>
<dbReference type="Proteomes" id="UP000002734">
    <property type="component" value="Chromosome"/>
</dbReference>
<name>C6C8U7_MUSP7</name>
<dbReference type="HOGENOM" id="CLU_127611_0_0_6"/>
<organism evidence="3 4">
    <name type="scientific">Musicola paradisiaca (strain Ech703)</name>
    <name type="common">Dickeya paradisiaca</name>
    <name type="synonym">Dickeya dadantii</name>
    <dbReference type="NCBI Taxonomy" id="579405"/>
    <lineage>
        <taxon>Bacteria</taxon>
        <taxon>Pseudomonadati</taxon>
        <taxon>Pseudomonadota</taxon>
        <taxon>Gammaproteobacteria</taxon>
        <taxon>Enterobacterales</taxon>
        <taxon>Pectobacteriaceae</taxon>
        <taxon>Musicola</taxon>
    </lineage>
</organism>
<evidence type="ECO:0000313" key="4">
    <source>
        <dbReference type="Proteomes" id="UP000002734"/>
    </source>
</evidence>
<evidence type="ECO:0000256" key="2">
    <source>
        <dbReference type="ARBA" id="ARBA00023231"/>
    </source>
</evidence>
<comment type="similarity">
    <text evidence="1">Belongs to the NifZ family.</text>
</comment>
<dbReference type="Pfam" id="PF04319">
    <property type="entry name" value="NifZ"/>
    <property type="match status" value="1"/>
</dbReference>
<dbReference type="GO" id="GO:0009399">
    <property type="term" value="P:nitrogen fixation"/>
    <property type="evidence" value="ECO:0007669"/>
    <property type="project" value="InterPro"/>
</dbReference>